<keyword evidence="1" id="KW-1185">Reference proteome</keyword>
<proteinExistence type="predicted"/>
<evidence type="ECO:0000313" key="2">
    <source>
        <dbReference type="WBParaSite" id="nRc.2.0.1.t28035-RA"/>
    </source>
</evidence>
<accession>A0A915JPA0</accession>
<evidence type="ECO:0000313" key="1">
    <source>
        <dbReference type="Proteomes" id="UP000887565"/>
    </source>
</evidence>
<dbReference type="Proteomes" id="UP000887565">
    <property type="component" value="Unplaced"/>
</dbReference>
<reference evidence="2" key="1">
    <citation type="submission" date="2022-11" db="UniProtKB">
        <authorList>
            <consortium name="WormBaseParasite"/>
        </authorList>
    </citation>
    <scope>IDENTIFICATION</scope>
</reference>
<organism evidence="1 2">
    <name type="scientific">Romanomermis culicivorax</name>
    <name type="common">Nematode worm</name>
    <dbReference type="NCBI Taxonomy" id="13658"/>
    <lineage>
        <taxon>Eukaryota</taxon>
        <taxon>Metazoa</taxon>
        <taxon>Ecdysozoa</taxon>
        <taxon>Nematoda</taxon>
        <taxon>Enoplea</taxon>
        <taxon>Dorylaimia</taxon>
        <taxon>Mermithida</taxon>
        <taxon>Mermithoidea</taxon>
        <taxon>Mermithidae</taxon>
        <taxon>Romanomermis</taxon>
    </lineage>
</organism>
<name>A0A915JPA0_ROMCU</name>
<dbReference type="WBParaSite" id="nRc.2.0.1.t28035-RA">
    <property type="protein sequence ID" value="nRc.2.0.1.t28035-RA"/>
    <property type="gene ID" value="nRc.2.0.1.g28035"/>
</dbReference>
<dbReference type="AlphaFoldDB" id="A0A915JPA0"/>
<sequence length="103" mass="11236">MKANGGSVLALLTQPRLKLAVVEIVRYLQWATAESLVDLLKDLEVTASNELPVVENPFLQKVTGVPSFTSVIFSCKVTTSIEFASVENPSTKKSRKYASLHQG</sequence>
<protein>
    <submittedName>
        <fullName evidence="2">Uncharacterized protein</fullName>
    </submittedName>
</protein>